<dbReference type="GeneID" id="85441129"/>
<gene>
    <name evidence="2" type="ORF">LY79DRAFT_54068</name>
</gene>
<accession>A0AAD8PMQ9</accession>
<feature type="compositionally biased region" description="Basic residues" evidence="1">
    <location>
        <begin position="197"/>
        <end position="212"/>
    </location>
</feature>
<protein>
    <submittedName>
        <fullName evidence="2">Uncharacterized protein</fullName>
    </submittedName>
</protein>
<organism evidence="2 3">
    <name type="scientific">Colletotrichum navitas</name>
    <dbReference type="NCBI Taxonomy" id="681940"/>
    <lineage>
        <taxon>Eukaryota</taxon>
        <taxon>Fungi</taxon>
        <taxon>Dikarya</taxon>
        <taxon>Ascomycota</taxon>
        <taxon>Pezizomycotina</taxon>
        <taxon>Sordariomycetes</taxon>
        <taxon>Hypocreomycetidae</taxon>
        <taxon>Glomerellales</taxon>
        <taxon>Glomerellaceae</taxon>
        <taxon>Colletotrichum</taxon>
        <taxon>Colletotrichum graminicola species complex</taxon>
    </lineage>
</organism>
<dbReference type="EMBL" id="JAHLJV010000112">
    <property type="protein sequence ID" value="KAK1570102.1"/>
    <property type="molecule type" value="Genomic_DNA"/>
</dbReference>
<reference evidence="2" key="1">
    <citation type="submission" date="2021-06" db="EMBL/GenBank/DDBJ databases">
        <title>Comparative genomics, transcriptomics and evolutionary studies reveal genomic signatures of adaptation to plant cell wall in hemibiotrophic fungi.</title>
        <authorList>
            <consortium name="DOE Joint Genome Institute"/>
            <person name="Baroncelli R."/>
            <person name="Diaz J.F."/>
            <person name="Benocci T."/>
            <person name="Peng M."/>
            <person name="Battaglia E."/>
            <person name="Haridas S."/>
            <person name="Andreopoulos W."/>
            <person name="Labutti K."/>
            <person name="Pangilinan J."/>
            <person name="Floch G.L."/>
            <person name="Makela M.R."/>
            <person name="Henrissat B."/>
            <person name="Grigoriev I.V."/>
            <person name="Crouch J.A."/>
            <person name="De Vries R.P."/>
            <person name="Sukno S.A."/>
            <person name="Thon M.R."/>
        </authorList>
    </citation>
    <scope>NUCLEOTIDE SEQUENCE</scope>
    <source>
        <strain evidence="2">CBS 125086</strain>
    </source>
</reference>
<evidence type="ECO:0000313" key="3">
    <source>
        <dbReference type="Proteomes" id="UP001230504"/>
    </source>
</evidence>
<evidence type="ECO:0000313" key="2">
    <source>
        <dbReference type="EMBL" id="KAK1570102.1"/>
    </source>
</evidence>
<dbReference type="AlphaFoldDB" id="A0AAD8PMQ9"/>
<keyword evidence="3" id="KW-1185">Reference proteome</keyword>
<sequence length="212" mass="23464">MLVPACMSSPSPLSPRPLAMYIVPVSLSLSPPRANPQQAKVDLASSPADRRGILSSLSVSIPYLLSVLCIHIRLVYMYGSTETAKLDPVSPPVHPFTTVHVHYILRTAPLPPNTCVPAARIRIPVPFFPPSLLGRGRPPIASPTPIPSPLAALKTYTLLVDASVSELTQPGKGFRRQEPRTQKPRNIPPPRFPQEPHHHHHHHHQQQRRRPH</sequence>
<comment type="caution">
    <text evidence="2">The sequence shown here is derived from an EMBL/GenBank/DDBJ whole genome shotgun (WGS) entry which is preliminary data.</text>
</comment>
<dbReference type="Proteomes" id="UP001230504">
    <property type="component" value="Unassembled WGS sequence"/>
</dbReference>
<dbReference type="RefSeq" id="XP_060408266.1">
    <property type="nucleotide sequence ID" value="XM_060556889.1"/>
</dbReference>
<evidence type="ECO:0000256" key="1">
    <source>
        <dbReference type="SAM" id="MobiDB-lite"/>
    </source>
</evidence>
<name>A0AAD8PMQ9_9PEZI</name>
<proteinExistence type="predicted"/>
<feature type="region of interest" description="Disordered" evidence="1">
    <location>
        <begin position="167"/>
        <end position="212"/>
    </location>
</feature>